<protein>
    <submittedName>
        <fullName evidence="1">Uncharacterized protein</fullName>
    </submittedName>
</protein>
<name>A0A1B2DJH2_9BACL</name>
<dbReference type="EMBL" id="CP016808">
    <property type="protein sequence ID" value="ANY67825.1"/>
    <property type="molecule type" value="Genomic_DNA"/>
</dbReference>
<reference evidence="1" key="1">
    <citation type="submission" date="2016-08" db="EMBL/GenBank/DDBJ databases">
        <title>Complete Genome Seqeunce of Paenibacillus sp. BIHB 4019 from tea rhizoplane.</title>
        <authorList>
            <person name="Thakur R."/>
            <person name="Swarnkar M.K."/>
            <person name="Gulati A."/>
        </authorList>
    </citation>
    <scope>NUCLEOTIDE SEQUENCE [LARGE SCALE GENOMIC DNA]</scope>
    <source>
        <strain evidence="1">BIHB4019</strain>
    </source>
</reference>
<organism evidence="1">
    <name type="scientific">Paenibacillus sp. BIHB 4019</name>
    <dbReference type="NCBI Taxonomy" id="1870819"/>
    <lineage>
        <taxon>Bacteria</taxon>
        <taxon>Bacillati</taxon>
        <taxon>Bacillota</taxon>
        <taxon>Bacilli</taxon>
        <taxon>Bacillales</taxon>
        <taxon>Paenibacillaceae</taxon>
        <taxon>Paenibacillus</taxon>
    </lineage>
</organism>
<accession>A0A1B2DJH2</accession>
<dbReference type="AlphaFoldDB" id="A0A1B2DJH2"/>
<gene>
    <name evidence="1" type="ORF">BBD42_16120</name>
</gene>
<dbReference type="RefSeq" id="WP_099519000.1">
    <property type="nucleotide sequence ID" value="NZ_CP016808.1"/>
</dbReference>
<sequence>MGIEYLDLYNKSKLFIKKGISNRNESDMSEFLLWASLSLELLGKATLAFIHPSLVVDPNDPKGLLVACGYRKHDDFKTIQAKTVFERLHVTLSIPKFDHKKKEFCMSLANKRNAELHSGLLPFDGLRLDLILPHFWEICVILLDFQEKKLEEWIGHDEAIRASKIIEDHSAILKTVVESRVEACRNKYSEKYKFDKPHITYDVNDDEELILCPACNNDALAYGELNDKVYEGESQDNPWHSVYSYIYDTTEIHCRYCDLKLIGYEEVEIVIEDPVFSKTVEEEPDYDYDYGND</sequence>
<proteinExistence type="predicted"/>
<evidence type="ECO:0000313" key="1">
    <source>
        <dbReference type="EMBL" id="ANY67825.1"/>
    </source>
</evidence>